<proteinExistence type="predicted"/>
<gene>
    <name evidence="1" type="ORF">L6452_20676</name>
</gene>
<accession>A0ACB9BCK4</accession>
<comment type="caution">
    <text evidence="1">The sequence shown here is derived from an EMBL/GenBank/DDBJ whole genome shotgun (WGS) entry which is preliminary data.</text>
</comment>
<sequence>MLGRNISESKFDVLRYDVCIYRVLFLLSQKHNPFQKPTKLWEIRVLNISCAMSMLTNFETYITEISNQIFKPIQICKPFQHTTTTFQETIHQ</sequence>
<keyword evidence="2" id="KW-1185">Reference proteome</keyword>
<dbReference type="EMBL" id="CM042052">
    <property type="protein sequence ID" value="KAI3719772.1"/>
    <property type="molecule type" value="Genomic_DNA"/>
</dbReference>
<dbReference type="Proteomes" id="UP001055879">
    <property type="component" value="Linkage Group LG06"/>
</dbReference>
<reference evidence="2" key="1">
    <citation type="journal article" date="2022" name="Mol. Ecol. Resour.">
        <title>The genomes of chicory, endive, great burdock and yacon provide insights into Asteraceae palaeo-polyploidization history and plant inulin production.</title>
        <authorList>
            <person name="Fan W."/>
            <person name="Wang S."/>
            <person name="Wang H."/>
            <person name="Wang A."/>
            <person name="Jiang F."/>
            <person name="Liu H."/>
            <person name="Zhao H."/>
            <person name="Xu D."/>
            <person name="Zhang Y."/>
        </authorList>
    </citation>
    <scope>NUCLEOTIDE SEQUENCE [LARGE SCALE GENOMIC DNA]</scope>
    <source>
        <strain evidence="2">cv. Niubang</strain>
    </source>
</reference>
<evidence type="ECO:0000313" key="1">
    <source>
        <dbReference type="EMBL" id="KAI3719772.1"/>
    </source>
</evidence>
<evidence type="ECO:0000313" key="2">
    <source>
        <dbReference type="Proteomes" id="UP001055879"/>
    </source>
</evidence>
<name>A0ACB9BCK4_ARCLA</name>
<organism evidence="1 2">
    <name type="scientific">Arctium lappa</name>
    <name type="common">Greater burdock</name>
    <name type="synonym">Lappa major</name>
    <dbReference type="NCBI Taxonomy" id="4217"/>
    <lineage>
        <taxon>Eukaryota</taxon>
        <taxon>Viridiplantae</taxon>
        <taxon>Streptophyta</taxon>
        <taxon>Embryophyta</taxon>
        <taxon>Tracheophyta</taxon>
        <taxon>Spermatophyta</taxon>
        <taxon>Magnoliopsida</taxon>
        <taxon>eudicotyledons</taxon>
        <taxon>Gunneridae</taxon>
        <taxon>Pentapetalae</taxon>
        <taxon>asterids</taxon>
        <taxon>campanulids</taxon>
        <taxon>Asterales</taxon>
        <taxon>Asteraceae</taxon>
        <taxon>Carduoideae</taxon>
        <taxon>Cardueae</taxon>
        <taxon>Arctiinae</taxon>
        <taxon>Arctium</taxon>
    </lineage>
</organism>
<protein>
    <submittedName>
        <fullName evidence="1">Uncharacterized protein</fullName>
    </submittedName>
</protein>
<reference evidence="1 2" key="2">
    <citation type="journal article" date="2022" name="Mol. Ecol. Resour.">
        <title>The genomes of chicory, endive, great burdock and yacon provide insights into Asteraceae paleo-polyploidization history and plant inulin production.</title>
        <authorList>
            <person name="Fan W."/>
            <person name="Wang S."/>
            <person name="Wang H."/>
            <person name="Wang A."/>
            <person name="Jiang F."/>
            <person name="Liu H."/>
            <person name="Zhao H."/>
            <person name="Xu D."/>
            <person name="Zhang Y."/>
        </authorList>
    </citation>
    <scope>NUCLEOTIDE SEQUENCE [LARGE SCALE GENOMIC DNA]</scope>
    <source>
        <strain evidence="2">cv. Niubang</strain>
    </source>
</reference>